<protein>
    <submittedName>
        <fullName evidence="2">FACT complex subunit ssrp1</fullName>
    </submittedName>
</protein>
<name>A0A9W9YTQ0_9CNID</name>
<organism evidence="2 3">
    <name type="scientific">Desmophyllum pertusum</name>
    <dbReference type="NCBI Taxonomy" id="174260"/>
    <lineage>
        <taxon>Eukaryota</taxon>
        <taxon>Metazoa</taxon>
        <taxon>Cnidaria</taxon>
        <taxon>Anthozoa</taxon>
        <taxon>Hexacorallia</taxon>
        <taxon>Scleractinia</taxon>
        <taxon>Caryophylliina</taxon>
        <taxon>Caryophylliidae</taxon>
        <taxon>Desmophyllum</taxon>
    </lineage>
</organism>
<sequence length="67" mass="7575">MGGGSDEDTHDAYLEQMKAEGAERDDDSESSEDESDESFNPESGGERSEFEGRVREQPVFFRKRRGI</sequence>
<feature type="region of interest" description="Disordered" evidence="1">
    <location>
        <begin position="1"/>
        <end position="67"/>
    </location>
</feature>
<reference evidence="2" key="1">
    <citation type="submission" date="2023-01" db="EMBL/GenBank/DDBJ databases">
        <title>Genome assembly of the deep-sea coral Lophelia pertusa.</title>
        <authorList>
            <person name="Herrera S."/>
            <person name="Cordes E."/>
        </authorList>
    </citation>
    <scope>NUCLEOTIDE SEQUENCE</scope>
    <source>
        <strain evidence="2">USNM1676648</strain>
        <tissue evidence="2">Polyp</tissue>
    </source>
</reference>
<evidence type="ECO:0000313" key="3">
    <source>
        <dbReference type="Proteomes" id="UP001163046"/>
    </source>
</evidence>
<evidence type="ECO:0000313" key="2">
    <source>
        <dbReference type="EMBL" id="KAJ7369277.1"/>
    </source>
</evidence>
<feature type="compositionally biased region" description="Acidic residues" evidence="1">
    <location>
        <begin position="23"/>
        <end position="39"/>
    </location>
</feature>
<feature type="compositionally biased region" description="Basic and acidic residues" evidence="1">
    <location>
        <begin position="10"/>
        <end position="22"/>
    </location>
</feature>
<comment type="caution">
    <text evidence="2">The sequence shown here is derived from an EMBL/GenBank/DDBJ whole genome shotgun (WGS) entry which is preliminary data.</text>
</comment>
<dbReference type="AlphaFoldDB" id="A0A9W9YTQ0"/>
<gene>
    <name evidence="2" type="primary">SSRP1_3</name>
    <name evidence="2" type="ORF">OS493_040101</name>
</gene>
<proteinExistence type="predicted"/>
<feature type="compositionally biased region" description="Basic and acidic residues" evidence="1">
    <location>
        <begin position="44"/>
        <end position="56"/>
    </location>
</feature>
<evidence type="ECO:0000256" key="1">
    <source>
        <dbReference type="SAM" id="MobiDB-lite"/>
    </source>
</evidence>
<dbReference type="EMBL" id="MU827114">
    <property type="protein sequence ID" value="KAJ7369277.1"/>
    <property type="molecule type" value="Genomic_DNA"/>
</dbReference>
<keyword evidence="3" id="KW-1185">Reference proteome</keyword>
<accession>A0A9W9YTQ0</accession>
<dbReference type="Proteomes" id="UP001163046">
    <property type="component" value="Unassembled WGS sequence"/>
</dbReference>